<dbReference type="InterPro" id="IPR036038">
    <property type="entry name" value="Aminotransferase-like"/>
</dbReference>
<keyword evidence="1" id="KW-0808">Transferase</keyword>
<dbReference type="InterPro" id="IPR043131">
    <property type="entry name" value="BCAT-like_N"/>
</dbReference>
<dbReference type="GO" id="GO:0016829">
    <property type="term" value="F:lyase activity"/>
    <property type="evidence" value="ECO:0007669"/>
    <property type="project" value="UniProtKB-KW"/>
</dbReference>
<dbReference type="Gene3D" id="3.30.470.10">
    <property type="match status" value="1"/>
</dbReference>
<gene>
    <name evidence="1" type="ORF">B0I29_101392</name>
</gene>
<dbReference type="AlphaFoldDB" id="A0A327ZK75"/>
<proteinExistence type="predicted"/>
<dbReference type="Gene3D" id="3.20.10.10">
    <property type="entry name" value="D-amino Acid Aminotransferase, subunit A, domain 2"/>
    <property type="match status" value="1"/>
</dbReference>
<sequence length="259" mass="27530">MTVVEINGSPAGLEVVHRAATWNYGHYTSMQVRGGAVAGLSLHLARLRDGTATLFPSAAFDSAAVPSLIGHALSGRRDASVRVAVLPHQDFEGTDVMVSVSDPVPDGDRPPLRVRSVAYRRELPHVKHMATMGLTYQALAARAAGFDDVLFLGDGGLVLEGSVWNAVFFDGEAVVWPQAPMLAGITMQVLRSRLDALGVPSVSRPILAGDLAGLRGAATTNSHYPGQPITSIDDVAFGESEELSAVLRRAWKSVTWEPL</sequence>
<evidence type="ECO:0000313" key="1">
    <source>
        <dbReference type="EMBL" id="RAK43262.1"/>
    </source>
</evidence>
<organism evidence="1 2">
    <name type="scientific">Actinoplanes lutulentus</name>
    <dbReference type="NCBI Taxonomy" id="1287878"/>
    <lineage>
        <taxon>Bacteria</taxon>
        <taxon>Bacillati</taxon>
        <taxon>Actinomycetota</taxon>
        <taxon>Actinomycetes</taxon>
        <taxon>Micromonosporales</taxon>
        <taxon>Micromonosporaceae</taxon>
        <taxon>Actinoplanes</taxon>
    </lineage>
</organism>
<dbReference type="Proteomes" id="UP000249341">
    <property type="component" value="Unassembled WGS sequence"/>
</dbReference>
<dbReference type="RefSeq" id="WP_181557647.1">
    <property type="nucleotide sequence ID" value="NZ_JACHWI010000001.1"/>
</dbReference>
<dbReference type="SUPFAM" id="SSF56752">
    <property type="entry name" value="D-aminoacid aminotransferase-like PLP-dependent enzymes"/>
    <property type="match status" value="1"/>
</dbReference>
<protein>
    <submittedName>
        <fullName evidence="1">Branched-subunit amino acid aminotransferase/4-amino-4-deoxychorismate lyase</fullName>
    </submittedName>
</protein>
<dbReference type="NCBIfam" id="NF006734">
    <property type="entry name" value="PRK09266.1"/>
    <property type="match status" value="1"/>
</dbReference>
<evidence type="ECO:0000313" key="2">
    <source>
        <dbReference type="Proteomes" id="UP000249341"/>
    </source>
</evidence>
<dbReference type="EMBL" id="QLMJ01000001">
    <property type="protein sequence ID" value="RAK43262.1"/>
    <property type="molecule type" value="Genomic_DNA"/>
</dbReference>
<dbReference type="InterPro" id="IPR001544">
    <property type="entry name" value="Aminotrans_IV"/>
</dbReference>
<reference evidence="1 2" key="1">
    <citation type="submission" date="2018-06" db="EMBL/GenBank/DDBJ databases">
        <title>Genomic Encyclopedia of Type Strains, Phase III (KMG-III): the genomes of soil and plant-associated and newly described type strains.</title>
        <authorList>
            <person name="Whitman W."/>
        </authorList>
    </citation>
    <scope>NUCLEOTIDE SEQUENCE [LARGE SCALE GENOMIC DNA]</scope>
    <source>
        <strain evidence="1 2">CGMCC 4.7090</strain>
    </source>
</reference>
<keyword evidence="1" id="KW-0456">Lyase</keyword>
<dbReference type="InterPro" id="IPR043132">
    <property type="entry name" value="BCAT-like_C"/>
</dbReference>
<comment type="caution">
    <text evidence="1">The sequence shown here is derived from an EMBL/GenBank/DDBJ whole genome shotgun (WGS) entry which is preliminary data.</text>
</comment>
<name>A0A327ZK75_9ACTN</name>
<dbReference type="Pfam" id="PF01063">
    <property type="entry name" value="Aminotran_4"/>
    <property type="match status" value="1"/>
</dbReference>
<keyword evidence="1" id="KW-0032">Aminotransferase</keyword>
<dbReference type="GO" id="GO:0008483">
    <property type="term" value="F:transaminase activity"/>
    <property type="evidence" value="ECO:0007669"/>
    <property type="project" value="UniProtKB-KW"/>
</dbReference>
<keyword evidence="2" id="KW-1185">Reference proteome</keyword>
<accession>A0A327ZK75</accession>